<feature type="domain" description="Uracil-DNA glycosylase-like" evidence="10">
    <location>
        <begin position="319"/>
        <end position="478"/>
    </location>
</feature>
<proteinExistence type="inferred from homology"/>
<protein>
    <recommendedName>
        <fullName evidence="2">Type-4 uracil-DNA glycosylase</fullName>
    </recommendedName>
</protein>
<sequence length="494" mass="54075">MRVDTRHPVPAQAPREVRAQLAGETDLDGFRALARSLWARGTPPGQVRWHTGEARDLFEPGELLRPGDALPTGTPAPRVPAAFGALCESVVLHRDPSRFALLYTLLWRLQHEPGLRHDPLDADMLRAQGMAREVRREMHKMRAFVRFRPVADTAAPGGARHVAWFEPAHHVVQANAPWFSRRFANMHWAILTPECCVAWDGETLHFEPGADPSRAPTADAGEQLWLTYYQSIFNPARLNPAQMRKEMPVRYWAHLPEARLVAPLESAAAACSAAMIAREPQPGRRLGRATAALARHEVTGGLQACDRCPWAAQATQAVDGEGPLQARLMLVGEQPGDEEDLAGRPFVGPAGRLLDTLLAEAGLDRAALRLTNAVRHFKFELRGRRRIHKTPSQADALACAGWLDDEIAQVRPAAVVALGATAWRALLPQAPALTQARGRWWRREDGLAVMPTFHPAALLRMPPDQAAAARAQVVADLARAAAGPGLSGDRQHTG</sequence>
<dbReference type="InterPro" id="IPR025404">
    <property type="entry name" value="DUF4130"/>
</dbReference>
<dbReference type="SUPFAM" id="SSF52141">
    <property type="entry name" value="Uracil-DNA glycosylase-like"/>
    <property type="match status" value="1"/>
</dbReference>
<keyword evidence="6" id="KW-0378">Hydrolase</keyword>
<gene>
    <name evidence="11" type="ORF">IM725_00250</name>
</gene>
<evidence type="ECO:0000256" key="7">
    <source>
        <dbReference type="ARBA" id="ARBA00023004"/>
    </source>
</evidence>
<evidence type="ECO:0000256" key="8">
    <source>
        <dbReference type="ARBA" id="ARBA00023014"/>
    </source>
</evidence>
<dbReference type="Pfam" id="PF13566">
    <property type="entry name" value="DUF4130"/>
    <property type="match status" value="1"/>
</dbReference>
<dbReference type="SMART" id="SM00986">
    <property type="entry name" value="UDG"/>
    <property type="match status" value="1"/>
</dbReference>
<evidence type="ECO:0000256" key="2">
    <source>
        <dbReference type="ARBA" id="ARBA00019403"/>
    </source>
</evidence>
<comment type="similarity">
    <text evidence="1">Belongs to the uracil-DNA glycosylase (UDG) superfamily. Type 4 (UDGa) family.</text>
</comment>
<dbReference type="InterPro" id="IPR005273">
    <property type="entry name" value="Ura-DNA_glyco_family4"/>
</dbReference>
<evidence type="ECO:0000313" key="12">
    <source>
        <dbReference type="Proteomes" id="UP000715965"/>
    </source>
</evidence>
<evidence type="ECO:0000256" key="6">
    <source>
        <dbReference type="ARBA" id="ARBA00022801"/>
    </source>
</evidence>
<dbReference type="InterPro" id="IPR051536">
    <property type="entry name" value="UDG_Type-4/5"/>
</dbReference>
<keyword evidence="4" id="KW-0479">Metal-binding</keyword>
<dbReference type="Gene3D" id="3.40.470.10">
    <property type="entry name" value="Uracil-DNA glycosylase-like domain"/>
    <property type="match status" value="1"/>
</dbReference>
<organism evidence="11 12">
    <name type="scientific">Ramlibacter aquaticus</name>
    <dbReference type="NCBI Taxonomy" id="2780094"/>
    <lineage>
        <taxon>Bacteria</taxon>
        <taxon>Pseudomonadati</taxon>
        <taxon>Pseudomonadota</taxon>
        <taxon>Betaproteobacteria</taxon>
        <taxon>Burkholderiales</taxon>
        <taxon>Comamonadaceae</taxon>
        <taxon>Ramlibacter</taxon>
    </lineage>
</organism>
<dbReference type="InterPro" id="IPR036895">
    <property type="entry name" value="Uracil-DNA_glycosylase-like_sf"/>
</dbReference>
<evidence type="ECO:0000256" key="5">
    <source>
        <dbReference type="ARBA" id="ARBA00022763"/>
    </source>
</evidence>
<dbReference type="SMART" id="SM00987">
    <property type="entry name" value="UreE_C"/>
    <property type="match status" value="1"/>
</dbReference>
<name>A0ABR9S9G9_9BURK</name>
<dbReference type="Pfam" id="PF03167">
    <property type="entry name" value="UDG"/>
    <property type="match status" value="1"/>
</dbReference>
<dbReference type="Proteomes" id="UP000715965">
    <property type="component" value="Unassembled WGS sequence"/>
</dbReference>
<keyword evidence="3" id="KW-0004">4Fe-4S</keyword>
<evidence type="ECO:0000256" key="4">
    <source>
        <dbReference type="ARBA" id="ARBA00022723"/>
    </source>
</evidence>
<dbReference type="NCBIfam" id="TIGR03915">
    <property type="entry name" value="SAM_7_link_chp"/>
    <property type="match status" value="1"/>
</dbReference>
<keyword evidence="8" id="KW-0411">Iron-sulfur</keyword>
<accession>A0ABR9S9G9</accession>
<evidence type="ECO:0000313" key="11">
    <source>
        <dbReference type="EMBL" id="MBE7938998.1"/>
    </source>
</evidence>
<reference evidence="11 12" key="1">
    <citation type="submission" date="2020-10" db="EMBL/GenBank/DDBJ databases">
        <title>Draft genome of Ramlibacter aquaticus LMG 30558.</title>
        <authorList>
            <person name="Props R."/>
        </authorList>
    </citation>
    <scope>NUCLEOTIDE SEQUENCE [LARGE SCALE GENOMIC DNA]</scope>
    <source>
        <strain evidence="11 12">LMG 30558</strain>
    </source>
</reference>
<keyword evidence="7" id="KW-0408">Iron</keyword>
<dbReference type="InterPro" id="IPR023875">
    <property type="entry name" value="DNA_repair_put"/>
</dbReference>
<dbReference type="NCBIfam" id="TIGR03914">
    <property type="entry name" value="UDG_fam_dom"/>
    <property type="match status" value="1"/>
</dbReference>
<dbReference type="EMBL" id="JADDOJ010000001">
    <property type="protein sequence ID" value="MBE7938998.1"/>
    <property type="molecule type" value="Genomic_DNA"/>
</dbReference>
<keyword evidence="12" id="KW-1185">Reference proteome</keyword>
<dbReference type="PANTHER" id="PTHR33693">
    <property type="entry name" value="TYPE-5 URACIL-DNA GLYCOSYLASE"/>
    <property type="match status" value="1"/>
</dbReference>
<keyword evidence="5" id="KW-0227">DNA damage</keyword>
<comment type="caution">
    <text evidence="11">The sequence shown here is derived from an EMBL/GenBank/DDBJ whole genome shotgun (WGS) entry which is preliminary data.</text>
</comment>
<dbReference type="InterPro" id="IPR005122">
    <property type="entry name" value="Uracil-DNA_glycosylase-like"/>
</dbReference>
<dbReference type="NCBIfam" id="TIGR00758">
    <property type="entry name" value="UDG_fam4"/>
    <property type="match status" value="1"/>
</dbReference>
<evidence type="ECO:0000256" key="9">
    <source>
        <dbReference type="ARBA" id="ARBA00023204"/>
    </source>
</evidence>
<dbReference type="CDD" id="cd10030">
    <property type="entry name" value="UDG-F4_TTUDGA_SPO1dp_like"/>
    <property type="match status" value="1"/>
</dbReference>
<evidence type="ECO:0000256" key="1">
    <source>
        <dbReference type="ARBA" id="ARBA00006521"/>
    </source>
</evidence>
<keyword evidence="9" id="KW-0234">DNA repair</keyword>
<evidence type="ECO:0000256" key="3">
    <source>
        <dbReference type="ARBA" id="ARBA00022485"/>
    </source>
</evidence>
<evidence type="ECO:0000259" key="10">
    <source>
        <dbReference type="SMART" id="SM00986"/>
    </source>
</evidence>
<dbReference type="PANTHER" id="PTHR33693:SF9">
    <property type="entry name" value="TYPE-4 URACIL-DNA GLYCOSYLASE"/>
    <property type="match status" value="1"/>
</dbReference>